<dbReference type="GO" id="GO:1905941">
    <property type="term" value="P:positive regulation of gonad development"/>
    <property type="evidence" value="ECO:0007669"/>
    <property type="project" value="UniProtKB-ARBA"/>
</dbReference>
<evidence type="ECO:0000256" key="5">
    <source>
        <dbReference type="ARBA" id="ARBA00022989"/>
    </source>
</evidence>
<evidence type="ECO:0000256" key="3">
    <source>
        <dbReference type="ARBA" id="ARBA00022692"/>
    </source>
</evidence>
<evidence type="ECO:0008006" key="16">
    <source>
        <dbReference type="Google" id="ProtNLM"/>
    </source>
</evidence>
<proteinExistence type="inferred from homology"/>
<gene>
    <name evidence="14" type="ORF">QR680_009428</name>
</gene>
<evidence type="ECO:0000313" key="14">
    <source>
        <dbReference type="EMBL" id="KAK0425851.1"/>
    </source>
</evidence>
<feature type="domain" description="CBS" evidence="12">
    <location>
        <begin position="353"/>
        <end position="415"/>
    </location>
</feature>
<dbReference type="PANTHER" id="PTHR12064">
    <property type="entry name" value="METAL TRANSPORTER CNNM"/>
    <property type="match status" value="1"/>
</dbReference>
<keyword evidence="7 9" id="KW-0472">Membrane</keyword>
<keyword evidence="8" id="KW-0129">CBS domain</keyword>
<evidence type="ECO:0000256" key="2">
    <source>
        <dbReference type="ARBA" id="ARBA00010484"/>
    </source>
</evidence>
<feature type="compositionally biased region" description="Polar residues" evidence="10">
    <location>
        <begin position="708"/>
        <end position="730"/>
    </location>
</feature>
<dbReference type="InterPro" id="IPR000644">
    <property type="entry name" value="CBS_dom"/>
</dbReference>
<dbReference type="GO" id="GO:0008340">
    <property type="term" value="P:determination of adult lifespan"/>
    <property type="evidence" value="ECO:0007669"/>
    <property type="project" value="UniProtKB-ARBA"/>
</dbReference>
<dbReference type="Pfam" id="PF01595">
    <property type="entry name" value="CNNM"/>
    <property type="match status" value="1"/>
</dbReference>
<dbReference type="SUPFAM" id="SSF54631">
    <property type="entry name" value="CBS-domain pair"/>
    <property type="match status" value="1"/>
</dbReference>
<protein>
    <recommendedName>
        <fullName evidence="16">CNNM transmembrane domain-containing protein</fullName>
    </recommendedName>
</protein>
<feature type="domain" description="CNNM transmembrane" evidence="13">
    <location>
        <begin position="149"/>
        <end position="337"/>
    </location>
</feature>
<dbReference type="InterPro" id="IPR045095">
    <property type="entry name" value="ACDP"/>
</dbReference>
<accession>A0AA39M8T5</accession>
<feature type="transmembrane region" description="Helical" evidence="11">
    <location>
        <begin position="153"/>
        <end position="177"/>
    </location>
</feature>
<feature type="transmembrane region" description="Helical" evidence="11">
    <location>
        <begin position="12"/>
        <end position="28"/>
    </location>
</feature>
<feature type="domain" description="CBS" evidence="12">
    <location>
        <begin position="422"/>
        <end position="485"/>
    </location>
</feature>
<evidence type="ECO:0000256" key="6">
    <source>
        <dbReference type="ARBA" id="ARBA00023065"/>
    </source>
</evidence>
<sequence length="799" mass="88905">MESFSRVQIKFSVGFFSVFLIFAFLHFLPSNAREIVISGARPGIGLHDVEISSEQPVEFTIFGENLESLHDFWMTTADRCEDAKVLEKTIVNLTSLSDISDGFARVVASEDGVPENTVEKYRVCTDGNVTDGLGASTLTVVSRDEARERPIPLYALILLYVALIWLSALFSGLNLAFMCVTLNELTLIEQSGDELESVSARKIIPLRKRANWLICTFATGNAVANIGCTIFMELMWKGHSARTMLIATSTLPVVFTVLFAEIIPQTICNRRGLCVASKTRYVTMFFMGLFAPFTFPISKILDWTLGTQGVEIYDRGRISAMIKLQADTKENGIPGDIIQRAFNLPMITVGTVMTPINDAFLLSTNDVLDKQRMILIMEKGYTRIPVYEGHNRGKVVAILNVKDLVFAQPEKKQKVGEICDKMNYGRQVRFVTEEMRARPLMSEMIKGHQHLAMVVRYAQKSYLLVGLITLEDIIEEIVGEIQDDTDASWTNQRAGLHRDQATLDWLRAPVNPLVPLSTNEQLELIQYLMRMCPAFARLSLNLHAMLKILNSSRVFHTGNEMVKVLSRGDKVRSIFVLCSGQATYGSEACGGHGKEIFGAGIVEDLFEKYVREGVHADVSGGYASPHDLWILKGSVFLKMRLETILEVLIRSQNEKWQREIVEGADCYFNNLTTNSQSAGSSGERILAALKMSFNSTLNSTVIDGSTISETRTETLGHSTSKAENSNVRTKSLSKRKDKHSPAPSREVGVGGSTSRGLEQKTQADSVTDRAPSKDSRDDEGKQSSRNHEEIGPFVRSRTQ</sequence>
<dbReference type="Gene3D" id="3.10.580.10">
    <property type="entry name" value="CBS-domain"/>
    <property type="match status" value="1"/>
</dbReference>
<evidence type="ECO:0000256" key="10">
    <source>
        <dbReference type="SAM" id="MobiDB-lite"/>
    </source>
</evidence>
<comment type="similarity">
    <text evidence="2">Belongs to the ACDP family.</text>
</comment>
<dbReference type="GO" id="GO:0022857">
    <property type="term" value="F:transmembrane transporter activity"/>
    <property type="evidence" value="ECO:0007669"/>
    <property type="project" value="TreeGrafter"/>
</dbReference>
<keyword evidence="15" id="KW-1185">Reference proteome</keyword>
<keyword evidence="5 9" id="KW-1133">Transmembrane helix</keyword>
<keyword evidence="3 9" id="KW-0812">Transmembrane</keyword>
<dbReference type="InterPro" id="IPR046342">
    <property type="entry name" value="CBS_dom_sf"/>
</dbReference>
<keyword evidence="6" id="KW-0813">Transport</keyword>
<reference evidence="14" key="1">
    <citation type="submission" date="2023-06" db="EMBL/GenBank/DDBJ databases">
        <title>Genomic analysis of the entomopathogenic nematode Steinernema hermaphroditum.</title>
        <authorList>
            <person name="Schwarz E.M."/>
            <person name="Heppert J.K."/>
            <person name="Baniya A."/>
            <person name="Schwartz H.T."/>
            <person name="Tan C.-H."/>
            <person name="Antoshechkin I."/>
            <person name="Sternberg P.W."/>
            <person name="Goodrich-Blair H."/>
            <person name="Dillman A.R."/>
        </authorList>
    </citation>
    <scope>NUCLEOTIDE SEQUENCE</scope>
    <source>
        <strain evidence="14">PS9179</strain>
        <tissue evidence="14">Whole animal</tissue>
    </source>
</reference>
<evidence type="ECO:0000256" key="7">
    <source>
        <dbReference type="ARBA" id="ARBA00023136"/>
    </source>
</evidence>
<dbReference type="AlphaFoldDB" id="A0AA39M8T5"/>
<evidence type="ECO:0000256" key="8">
    <source>
        <dbReference type="PROSITE-ProRule" id="PRU00703"/>
    </source>
</evidence>
<feature type="transmembrane region" description="Helical" evidence="11">
    <location>
        <begin position="210"/>
        <end position="232"/>
    </location>
</feature>
<name>A0AA39M8T5_9BILA</name>
<dbReference type="InterPro" id="IPR002550">
    <property type="entry name" value="CNNM"/>
</dbReference>
<comment type="caution">
    <text evidence="14">The sequence shown here is derived from an EMBL/GenBank/DDBJ whole genome shotgun (WGS) entry which is preliminary data.</text>
</comment>
<dbReference type="CDD" id="cd04590">
    <property type="entry name" value="CBS_pair_CorC_HlyC_assoc"/>
    <property type="match status" value="1"/>
</dbReference>
<dbReference type="PANTHER" id="PTHR12064:SF4">
    <property type="entry name" value="METAL TRANSPORTER CNNM-4"/>
    <property type="match status" value="1"/>
</dbReference>
<dbReference type="Proteomes" id="UP001175271">
    <property type="component" value="Unassembled WGS sequence"/>
</dbReference>
<keyword evidence="4" id="KW-0677">Repeat</keyword>
<evidence type="ECO:0000256" key="1">
    <source>
        <dbReference type="ARBA" id="ARBA00004141"/>
    </source>
</evidence>
<dbReference type="PROSITE" id="PS51371">
    <property type="entry name" value="CBS"/>
    <property type="match status" value="2"/>
</dbReference>
<dbReference type="InterPro" id="IPR044751">
    <property type="entry name" value="Ion_transp-like_CBS"/>
</dbReference>
<evidence type="ECO:0000313" key="15">
    <source>
        <dbReference type="Proteomes" id="UP001175271"/>
    </source>
</evidence>
<organism evidence="14 15">
    <name type="scientific">Steinernema hermaphroditum</name>
    <dbReference type="NCBI Taxonomy" id="289476"/>
    <lineage>
        <taxon>Eukaryota</taxon>
        <taxon>Metazoa</taxon>
        <taxon>Ecdysozoa</taxon>
        <taxon>Nematoda</taxon>
        <taxon>Chromadorea</taxon>
        <taxon>Rhabditida</taxon>
        <taxon>Tylenchina</taxon>
        <taxon>Panagrolaimomorpha</taxon>
        <taxon>Strongyloidoidea</taxon>
        <taxon>Steinernematidae</taxon>
        <taxon>Steinernema</taxon>
    </lineage>
</organism>
<evidence type="ECO:0000256" key="4">
    <source>
        <dbReference type="ARBA" id="ARBA00022737"/>
    </source>
</evidence>
<evidence type="ECO:0000256" key="9">
    <source>
        <dbReference type="PROSITE-ProRule" id="PRU01193"/>
    </source>
</evidence>
<dbReference type="EMBL" id="JAUCMV010000001">
    <property type="protein sequence ID" value="KAK0425851.1"/>
    <property type="molecule type" value="Genomic_DNA"/>
</dbReference>
<keyword evidence="6" id="KW-0406">Ion transport</keyword>
<dbReference type="GO" id="GO:0005886">
    <property type="term" value="C:plasma membrane"/>
    <property type="evidence" value="ECO:0007669"/>
    <property type="project" value="TreeGrafter"/>
</dbReference>
<evidence type="ECO:0000259" key="12">
    <source>
        <dbReference type="PROSITE" id="PS51371"/>
    </source>
</evidence>
<dbReference type="PROSITE" id="PS51846">
    <property type="entry name" value="CNNM"/>
    <property type="match status" value="1"/>
</dbReference>
<feature type="compositionally biased region" description="Polar residues" evidence="10">
    <location>
        <begin position="754"/>
        <end position="765"/>
    </location>
</feature>
<feature type="compositionally biased region" description="Basic and acidic residues" evidence="10">
    <location>
        <begin position="766"/>
        <end position="790"/>
    </location>
</feature>
<feature type="transmembrane region" description="Helical" evidence="11">
    <location>
        <begin position="244"/>
        <end position="263"/>
    </location>
</feature>
<dbReference type="GO" id="GO:0010960">
    <property type="term" value="P:magnesium ion homeostasis"/>
    <property type="evidence" value="ECO:0007669"/>
    <property type="project" value="InterPro"/>
</dbReference>
<dbReference type="GO" id="GO:0006811">
    <property type="term" value="P:monoatomic ion transport"/>
    <property type="evidence" value="ECO:0007669"/>
    <property type="project" value="UniProtKB-KW"/>
</dbReference>
<evidence type="ECO:0000256" key="11">
    <source>
        <dbReference type="SAM" id="Phobius"/>
    </source>
</evidence>
<evidence type="ECO:0000259" key="13">
    <source>
        <dbReference type="PROSITE" id="PS51846"/>
    </source>
</evidence>
<feature type="region of interest" description="Disordered" evidence="10">
    <location>
        <begin position="708"/>
        <end position="799"/>
    </location>
</feature>
<comment type="subcellular location">
    <subcellularLocation>
        <location evidence="1">Membrane</location>
        <topology evidence="1">Multi-pass membrane protein</topology>
    </subcellularLocation>
</comment>